<reference evidence="5 6" key="1">
    <citation type="submission" date="2019-12" db="EMBL/GenBank/DDBJ databases">
        <title>Novel species isolated from a subtropical stream in China.</title>
        <authorList>
            <person name="Lu H."/>
        </authorList>
    </citation>
    <scope>NUCLEOTIDE SEQUENCE [LARGE SCALE GENOMIC DNA]</scope>
    <source>
        <strain evidence="5 6">FT107W</strain>
    </source>
</reference>
<evidence type="ECO:0000313" key="5">
    <source>
        <dbReference type="EMBL" id="MYN18407.1"/>
    </source>
</evidence>
<evidence type="ECO:0000256" key="3">
    <source>
        <dbReference type="ARBA" id="ARBA00022643"/>
    </source>
</evidence>
<dbReference type="PANTHER" id="PTHR39201:SF1">
    <property type="entry name" value="FLAVODOXIN-LIKE DOMAIN-CONTAINING PROTEIN"/>
    <property type="match status" value="1"/>
</dbReference>
<name>A0A845HJ68_9BURK</name>
<dbReference type="AlphaFoldDB" id="A0A845HJ68"/>
<dbReference type="Proteomes" id="UP000484875">
    <property type="component" value="Unassembled WGS sequence"/>
</dbReference>
<dbReference type="GO" id="GO:0009055">
    <property type="term" value="F:electron transfer activity"/>
    <property type="evidence" value="ECO:0007669"/>
    <property type="project" value="InterPro"/>
</dbReference>
<feature type="domain" description="Flavodoxin-like" evidence="4">
    <location>
        <begin position="4"/>
        <end position="128"/>
    </location>
</feature>
<proteinExistence type="predicted"/>
<dbReference type="PANTHER" id="PTHR39201">
    <property type="entry name" value="EXPORTED PROTEIN-RELATED"/>
    <property type="match status" value="1"/>
</dbReference>
<comment type="caution">
    <text evidence="5">The sequence shown here is derived from an EMBL/GenBank/DDBJ whole genome shotgun (WGS) entry which is preliminary data.</text>
</comment>
<accession>A0A845HJ68</accession>
<dbReference type="Gene3D" id="3.40.50.360">
    <property type="match status" value="1"/>
</dbReference>
<evidence type="ECO:0000259" key="4">
    <source>
        <dbReference type="Pfam" id="PF12682"/>
    </source>
</evidence>
<dbReference type="InterPro" id="IPR029039">
    <property type="entry name" value="Flavoprotein-like_sf"/>
</dbReference>
<keyword evidence="2" id="KW-0285">Flavoprotein</keyword>
<dbReference type="PROSITE" id="PS00201">
    <property type="entry name" value="FLAVODOXIN"/>
    <property type="match status" value="1"/>
</dbReference>
<evidence type="ECO:0000256" key="2">
    <source>
        <dbReference type="ARBA" id="ARBA00022630"/>
    </source>
</evidence>
<protein>
    <submittedName>
        <fullName evidence="5">Flavodoxin</fullName>
    </submittedName>
</protein>
<comment type="cofactor">
    <cofactor evidence="1">
        <name>FMN</name>
        <dbReference type="ChEBI" id="CHEBI:58210"/>
    </cofactor>
</comment>
<dbReference type="Pfam" id="PF12682">
    <property type="entry name" value="Flavodoxin_4"/>
    <property type="match status" value="1"/>
</dbReference>
<sequence length="172" mass="18468">MKPVLIVYYSRTGVTAKVATALAQACGADLERIQDLRPRTGVTGFLRSAWQALRGTPADIAPAGHNPVNYAFVVLGTPVWAGRMSAPMRSYILQQRAQFRRVGLFCTLGGSGGQHVLSAMANLCNKLPVASVCLRQKDVLSNNHLDALTSYAAELAVLRDSELQSEAEAKPS</sequence>
<dbReference type="RefSeq" id="WP_161090962.1">
    <property type="nucleotide sequence ID" value="NZ_WWCV01000029.1"/>
</dbReference>
<evidence type="ECO:0000313" key="6">
    <source>
        <dbReference type="Proteomes" id="UP000484875"/>
    </source>
</evidence>
<dbReference type="SUPFAM" id="SSF52218">
    <property type="entry name" value="Flavoproteins"/>
    <property type="match status" value="1"/>
</dbReference>
<dbReference type="EMBL" id="WWCV01000029">
    <property type="protein sequence ID" value="MYN18407.1"/>
    <property type="molecule type" value="Genomic_DNA"/>
</dbReference>
<keyword evidence="3" id="KW-0288">FMN</keyword>
<gene>
    <name evidence="5" type="ORF">GTP81_16775</name>
</gene>
<dbReference type="GO" id="GO:0010181">
    <property type="term" value="F:FMN binding"/>
    <property type="evidence" value="ECO:0007669"/>
    <property type="project" value="InterPro"/>
</dbReference>
<dbReference type="InterPro" id="IPR008254">
    <property type="entry name" value="Flavodoxin/NO_synth"/>
</dbReference>
<organism evidence="5 6">
    <name type="scientific">Duganella vulcania</name>
    <dbReference type="NCBI Taxonomy" id="2692166"/>
    <lineage>
        <taxon>Bacteria</taxon>
        <taxon>Pseudomonadati</taxon>
        <taxon>Pseudomonadota</taxon>
        <taxon>Betaproteobacteria</taxon>
        <taxon>Burkholderiales</taxon>
        <taxon>Oxalobacteraceae</taxon>
        <taxon>Telluria group</taxon>
        <taxon>Duganella</taxon>
    </lineage>
</organism>
<evidence type="ECO:0000256" key="1">
    <source>
        <dbReference type="ARBA" id="ARBA00001917"/>
    </source>
</evidence>
<keyword evidence="6" id="KW-1185">Reference proteome</keyword>
<dbReference type="InterPro" id="IPR001226">
    <property type="entry name" value="Flavodoxin_CS"/>
</dbReference>